<organism evidence="1 2">
    <name type="scientific">Nonomuraea muscovyensis</name>
    <dbReference type="NCBI Taxonomy" id="1124761"/>
    <lineage>
        <taxon>Bacteria</taxon>
        <taxon>Bacillati</taxon>
        <taxon>Actinomycetota</taxon>
        <taxon>Actinomycetes</taxon>
        <taxon>Streptosporangiales</taxon>
        <taxon>Streptosporangiaceae</taxon>
        <taxon>Nonomuraea</taxon>
    </lineage>
</organism>
<dbReference type="AlphaFoldDB" id="A0A7X0BVP6"/>
<proteinExistence type="predicted"/>
<protein>
    <submittedName>
        <fullName evidence="1">Uncharacterized protein</fullName>
    </submittedName>
</protein>
<name>A0A7X0BVP6_9ACTN</name>
<dbReference type="EMBL" id="JACHJB010000001">
    <property type="protein sequence ID" value="MBB6343764.1"/>
    <property type="molecule type" value="Genomic_DNA"/>
</dbReference>
<dbReference type="RefSeq" id="WP_185081988.1">
    <property type="nucleotide sequence ID" value="NZ_JACHJB010000001.1"/>
</dbReference>
<gene>
    <name evidence="1" type="ORF">FHU36_000273</name>
</gene>
<dbReference type="Proteomes" id="UP000583800">
    <property type="component" value="Unassembled WGS sequence"/>
</dbReference>
<reference evidence="1 2" key="1">
    <citation type="submission" date="2020-08" db="EMBL/GenBank/DDBJ databases">
        <title>Sequencing the genomes of 1000 actinobacteria strains.</title>
        <authorList>
            <person name="Klenk H.-P."/>
        </authorList>
    </citation>
    <scope>NUCLEOTIDE SEQUENCE [LARGE SCALE GENOMIC DNA]</scope>
    <source>
        <strain evidence="1 2">DSM 45913</strain>
    </source>
</reference>
<keyword evidence="2" id="KW-1185">Reference proteome</keyword>
<evidence type="ECO:0000313" key="1">
    <source>
        <dbReference type="EMBL" id="MBB6343764.1"/>
    </source>
</evidence>
<accession>A0A7X0BVP6</accession>
<evidence type="ECO:0000313" key="2">
    <source>
        <dbReference type="Proteomes" id="UP000583800"/>
    </source>
</evidence>
<sequence length="108" mass="12102">MSFPRTAGCPSWCAEPHQEPGRPHFANLDLVEHLDDSDCLVEVNVQQFDGRGVVLVLFTDRDGEISRVEMSQEAAGVVGYILREFDRRGAKEFGHLLFEAAQLLEVTQ</sequence>
<comment type="caution">
    <text evidence="1">The sequence shown here is derived from an EMBL/GenBank/DDBJ whole genome shotgun (WGS) entry which is preliminary data.</text>
</comment>